<keyword evidence="5 11" id="KW-1133">Transmembrane helix</keyword>
<keyword evidence="4 11" id="KW-0812">Transmembrane</keyword>
<dbReference type="Proteomes" id="UP000729733">
    <property type="component" value="Unassembled WGS sequence"/>
</dbReference>
<evidence type="ECO:0000256" key="11">
    <source>
        <dbReference type="SAM" id="Phobius"/>
    </source>
</evidence>
<feature type="coiled-coil region" evidence="10">
    <location>
        <begin position="442"/>
        <end position="479"/>
    </location>
</feature>
<dbReference type="SMART" id="SM00283">
    <property type="entry name" value="MA"/>
    <property type="match status" value="1"/>
</dbReference>
<evidence type="ECO:0000256" key="6">
    <source>
        <dbReference type="ARBA" id="ARBA00023136"/>
    </source>
</evidence>
<feature type="domain" description="Methyl-accepting transducer" evidence="12">
    <location>
        <begin position="423"/>
        <end position="659"/>
    </location>
</feature>
<feature type="transmembrane region" description="Helical" evidence="11">
    <location>
        <begin position="12"/>
        <end position="32"/>
    </location>
</feature>
<keyword evidence="15" id="KW-1185">Reference proteome</keyword>
<dbReference type="GO" id="GO:0005886">
    <property type="term" value="C:plasma membrane"/>
    <property type="evidence" value="ECO:0007669"/>
    <property type="project" value="UniProtKB-SubCell"/>
</dbReference>
<sequence>MKLSLFKSLQFRLPFLVLLGVIPTTIIAIAFANSNASKIIRQETQENLALKAEALDENVSRWTQMNILSLKNLTLQPGVRSLDPQQQKPILETVTDTYEYIYLAHTADLNGLNIARSDDKPANNYSTRLWLKEVKAGNKMFLQTLIGKTSKKPTLCLAAPINKQTTLSAVAVICSVLEELTQQIGAVKFGKTGYGFIVDEQGRILGHPDPNLTSGDELTDYSNYPPVANLLSGEEGSFPFQDESGIEWISHGNRLDNGWGVFILQQKSEAFLQEKEFQHLATLIAGVSILMVGLLTWFLASRLTKPISKITAAATNFAEGNLDQKVELSQDDEIGILADSFNTMAQQLQESIIKIESKAEEQSQEKRKLEEAIYTLLDEVSDATDGDLTVRANLDSMELSTVADLFNAIIDNLQDIAIEAKESSSLVGSSLQQNELAIRLLAEQAIDEAKETRDTLMSVEQMSQSIQAVSENASQAEKITDDTYNTIVNSTKNMDLTVASILELRSTVGETSKKMKRLGESSQKISQAVSFIEEIALRTNVLAINASVEAGRAGEYGQGFTIVAEQVGALAEQSAAATKEIANIVAAIQAETQEVNQAMESGTTQVVETTRLVENTKQGLNLVLAKSQEVNRLMGSISQSTISQADTSQNITKLMQKIATLSETTSQSSAQVAQSIVETAKVAQKLESTVGQFKVAE</sequence>
<organism evidence="14 15">
    <name type="scientific">Waterburya agarophytonicola KI4</name>
    <dbReference type="NCBI Taxonomy" id="2874699"/>
    <lineage>
        <taxon>Bacteria</taxon>
        <taxon>Bacillati</taxon>
        <taxon>Cyanobacteriota</taxon>
        <taxon>Cyanophyceae</taxon>
        <taxon>Pleurocapsales</taxon>
        <taxon>Hyellaceae</taxon>
        <taxon>Waterburya</taxon>
        <taxon>Waterburya agarophytonicola</taxon>
    </lineage>
</organism>
<evidence type="ECO:0000313" key="14">
    <source>
        <dbReference type="EMBL" id="MCC0177497.1"/>
    </source>
</evidence>
<reference evidence="14" key="1">
    <citation type="journal article" date="2021" name="Antonie Van Leeuwenhoek">
        <title>Draft genome and description of Waterburya agarophytonicola gen. nov. sp. nov. (Pleurocapsales, Cyanobacteria): a seaweed symbiont.</title>
        <authorList>
            <person name="Bonthond G."/>
            <person name="Shalygin S."/>
            <person name="Bayer T."/>
            <person name="Weinberger F."/>
        </authorList>
    </citation>
    <scope>NUCLEOTIDE SEQUENCE</scope>
    <source>
        <strain evidence="14">KI4</strain>
    </source>
</reference>
<dbReference type="PANTHER" id="PTHR32089:SF114">
    <property type="entry name" value="METHYL-ACCEPTING CHEMOTAXIS PROTEIN MCPB"/>
    <property type="match status" value="1"/>
</dbReference>
<evidence type="ECO:0000256" key="4">
    <source>
        <dbReference type="ARBA" id="ARBA00022692"/>
    </source>
</evidence>
<comment type="similarity">
    <text evidence="8">Belongs to the methyl-accepting chemotaxis (MCP) protein family.</text>
</comment>
<evidence type="ECO:0000256" key="10">
    <source>
        <dbReference type="SAM" id="Coils"/>
    </source>
</evidence>
<feature type="coiled-coil region" evidence="10">
    <location>
        <begin position="345"/>
        <end position="379"/>
    </location>
</feature>
<evidence type="ECO:0000256" key="5">
    <source>
        <dbReference type="ARBA" id="ARBA00022989"/>
    </source>
</evidence>
<dbReference type="InterPro" id="IPR004089">
    <property type="entry name" value="MCPsignal_dom"/>
</dbReference>
<dbReference type="SUPFAM" id="SSF58104">
    <property type="entry name" value="Methyl-accepting chemotaxis protein (MCP) signaling domain"/>
    <property type="match status" value="1"/>
</dbReference>
<keyword evidence="6 11" id="KW-0472">Membrane</keyword>
<dbReference type="CDD" id="cd12912">
    <property type="entry name" value="PDC2_MCP_like"/>
    <property type="match status" value="1"/>
</dbReference>
<keyword evidence="10" id="KW-0175">Coiled coil</keyword>
<evidence type="ECO:0000256" key="3">
    <source>
        <dbReference type="ARBA" id="ARBA00022500"/>
    </source>
</evidence>
<comment type="caution">
    <text evidence="14">The sequence shown here is derived from an EMBL/GenBank/DDBJ whole genome shotgun (WGS) entry which is preliminary data.</text>
</comment>
<evidence type="ECO:0000259" key="13">
    <source>
        <dbReference type="PROSITE" id="PS50885"/>
    </source>
</evidence>
<evidence type="ECO:0000256" key="8">
    <source>
        <dbReference type="ARBA" id="ARBA00029447"/>
    </source>
</evidence>
<evidence type="ECO:0000256" key="9">
    <source>
        <dbReference type="PROSITE-ProRule" id="PRU00284"/>
    </source>
</evidence>
<feature type="transmembrane region" description="Helical" evidence="11">
    <location>
        <begin position="280"/>
        <end position="300"/>
    </location>
</feature>
<dbReference type="CDD" id="cd06225">
    <property type="entry name" value="HAMP"/>
    <property type="match status" value="1"/>
</dbReference>
<dbReference type="PANTHER" id="PTHR32089">
    <property type="entry name" value="METHYL-ACCEPTING CHEMOTAXIS PROTEIN MCPB"/>
    <property type="match status" value="1"/>
</dbReference>
<keyword evidence="7 9" id="KW-0807">Transducer</keyword>
<gene>
    <name evidence="14" type="ORF">I4641_10960</name>
</gene>
<evidence type="ECO:0000313" key="15">
    <source>
        <dbReference type="Proteomes" id="UP000729733"/>
    </source>
</evidence>
<keyword evidence="3" id="KW-0145">Chemotaxis</keyword>
<protein>
    <submittedName>
        <fullName evidence="14">HAMP domain-containing protein</fullName>
    </submittedName>
</protein>
<evidence type="ECO:0000256" key="1">
    <source>
        <dbReference type="ARBA" id="ARBA00004651"/>
    </source>
</evidence>
<keyword evidence="2" id="KW-1003">Cell membrane</keyword>
<dbReference type="EMBL" id="JADWDC010000023">
    <property type="protein sequence ID" value="MCC0177497.1"/>
    <property type="molecule type" value="Genomic_DNA"/>
</dbReference>
<dbReference type="RefSeq" id="WP_229640560.1">
    <property type="nucleotide sequence ID" value="NZ_JADWDC010000023.1"/>
</dbReference>
<dbReference type="GO" id="GO:0007165">
    <property type="term" value="P:signal transduction"/>
    <property type="evidence" value="ECO:0007669"/>
    <property type="project" value="UniProtKB-KW"/>
</dbReference>
<dbReference type="GO" id="GO:0006935">
    <property type="term" value="P:chemotaxis"/>
    <property type="evidence" value="ECO:0007669"/>
    <property type="project" value="UniProtKB-KW"/>
</dbReference>
<dbReference type="Pfam" id="PF00672">
    <property type="entry name" value="HAMP"/>
    <property type="match status" value="1"/>
</dbReference>
<dbReference type="InterPro" id="IPR033479">
    <property type="entry name" value="dCache_1"/>
</dbReference>
<dbReference type="Gene3D" id="1.10.287.950">
    <property type="entry name" value="Methyl-accepting chemotaxis protein"/>
    <property type="match status" value="1"/>
</dbReference>
<dbReference type="PROSITE" id="PS50111">
    <property type="entry name" value="CHEMOTAXIS_TRANSDUC_2"/>
    <property type="match status" value="1"/>
</dbReference>
<dbReference type="Pfam" id="PF02743">
    <property type="entry name" value="dCache_1"/>
    <property type="match status" value="1"/>
</dbReference>
<accession>A0A964BSN4</accession>
<evidence type="ECO:0000259" key="12">
    <source>
        <dbReference type="PROSITE" id="PS50111"/>
    </source>
</evidence>
<evidence type="ECO:0000256" key="7">
    <source>
        <dbReference type="ARBA" id="ARBA00023224"/>
    </source>
</evidence>
<comment type="subcellular location">
    <subcellularLocation>
        <location evidence="1">Cell membrane</location>
        <topology evidence="1">Multi-pass membrane protein</topology>
    </subcellularLocation>
</comment>
<dbReference type="AlphaFoldDB" id="A0A964BSN4"/>
<dbReference type="Gene3D" id="3.30.450.20">
    <property type="entry name" value="PAS domain"/>
    <property type="match status" value="1"/>
</dbReference>
<feature type="domain" description="HAMP" evidence="13">
    <location>
        <begin position="301"/>
        <end position="353"/>
    </location>
</feature>
<dbReference type="InterPro" id="IPR003660">
    <property type="entry name" value="HAMP_dom"/>
</dbReference>
<evidence type="ECO:0000256" key="2">
    <source>
        <dbReference type="ARBA" id="ARBA00022475"/>
    </source>
</evidence>
<dbReference type="CDD" id="cd11386">
    <property type="entry name" value="MCP_signal"/>
    <property type="match status" value="1"/>
</dbReference>
<dbReference type="Gene3D" id="6.10.340.10">
    <property type="match status" value="1"/>
</dbReference>
<dbReference type="Pfam" id="PF00015">
    <property type="entry name" value="MCPsignal"/>
    <property type="match status" value="1"/>
</dbReference>
<dbReference type="SMART" id="SM00304">
    <property type="entry name" value="HAMP"/>
    <property type="match status" value="2"/>
</dbReference>
<proteinExistence type="inferred from homology"/>
<dbReference type="PROSITE" id="PS50885">
    <property type="entry name" value="HAMP"/>
    <property type="match status" value="1"/>
</dbReference>
<name>A0A964BSN4_9CYAN</name>